<name>A0ABY0DMS0_9BRAD</name>
<accession>A0ABY0DMS0</accession>
<keyword evidence="1" id="KW-0547">Nucleotide-binding</keyword>
<dbReference type="Proteomes" id="UP000289946">
    <property type="component" value="Unassembled WGS sequence"/>
</dbReference>
<gene>
    <name evidence="3" type="ORF">EAS62_11660</name>
</gene>
<dbReference type="Gene3D" id="3.30.470.20">
    <property type="entry name" value="ATP-grasp fold, B domain"/>
    <property type="match status" value="1"/>
</dbReference>
<keyword evidence="4" id="KW-1185">Reference proteome</keyword>
<dbReference type="EMBL" id="RDRA01000006">
    <property type="protein sequence ID" value="RXG96257.1"/>
    <property type="molecule type" value="Genomic_DNA"/>
</dbReference>
<feature type="domain" description="ATP-grasp" evidence="2">
    <location>
        <begin position="4"/>
        <end position="68"/>
    </location>
</feature>
<evidence type="ECO:0000256" key="1">
    <source>
        <dbReference type="PROSITE-ProRule" id="PRU00409"/>
    </source>
</evidence>
<protein>
    <recommendedName>
        <fullName evidence="2">ATP-grasp domain-containing protein</fullName>
    </recommendedName>
</protein>
<reference evidence="3 4" key="1">
    <citation type="submission" date="2018-10" db="EMBL/GenBank/DDBJ databases">
        <title>Bradyrhizobium sp. nov., isolated from effective nodules of peanut in China.</title>
        <authorList>
            <person name="Li Y."/>
        </authorList>
    </citation>
    <scope>NUCLEOTIDE SEQUENCE [LARGE SCALE GENOMIC DNA]</scope>
    <source>
        <strain evidence="3 4">CCBAU 51781</strain>
    </source>
</reference>
<evidence type="ECO:0000259" key="2">
    <source>
        <dbReference type="PROSITE" id="PS50975"/>
    </source>
</evidence>
<sequence>MQNEELAKFARTIVQELSYTGVIHIDARLHATSGEIFLIEANPRFWGSLAEATSGGLDFVRAGICISMGLESPDPTTISEVIVPSVGRILAEIATFKRPYSRLNPVERNRLRRTIRSRFREVLRLDS</sequence>
<dbReference type="InterPro" id="IPR011761">
    <property type="entry name" value="ATP-grasp"/>
</dbReference>
<proteinExistence type="predicted"/>
<evidence type="ECO:0000313" key="4">
    <source>
        <dbReference type="Proteomes" id="UP000289946"/>
    </source>
</evidence>
<keyword evidence="1" id="KW-0067">ATP-binding</keyword>
<dbReference type="PROSITE" id="PS50975">
    <property type="entry name" value="ATP_GRASP"/>
    <property type="match status" value="1"/>
</dbReference>
<comment type="caution">
    <text evidence="3">The sequence shown here is derived from an EMBL/GenBank/DDBJ whole genome shotgun (WGS) entry which is preliminary data.</text>
</comment>
<dbReference type="SUPFAM" id="SSF56059">
    <property type="entry name" value="Glutathione synthetase ATP-binding domain-like"/>
    <property type="match status" value="1"/>
</dbReference>
<evidence type="ECO:0000313" key="3">
    <source>
        <dbReference type="EMBL" id="RXG96257.1"/>
    </source>
</evidence>
<organism evidence="3 4">
    <name type="scientific">Bradyrhizobium zhanjiangense</name>
    <dbReference type="NCBI Taxonomy" id="1325107"/>
    <lineage>
        <taxon>Bacteria</taxon>
        <taxon>Pseudomonadati</taxon>
        <taxon>Pseudomonadota</taxon>
        <taxon>Alphaproteobacteria</taxon>
        <taxon>Hyphomicrobiales</taxon>
        <taxon>Nitrobacteraceae</taxon>
        <taxon>Bradyrhizobium</taxon>
    </lineage>
</organism>